<evidence type="ECO:0000313" key="2">
    <source>
        <dbReference type="Proteomes" id="UP000326678"/>
    </source>
</evidence>
<dbReference type="Proteomes" id="UP000326678">
    <property type="component" value="Chromosome Gxm2"/>
</dbReference>
<reference evidence="1 2" key="1">
    <citation type="submission" date="2019-10" db="EMBL/GenBank/DDBJ databases">
        <title>Genomic and transcriptomic insights into the perfect genentic adaptation of a filamentous nitrogen-fixing cyanobacterium to rice fields.</title>
        <authorList>
            <person name="Chen Z."/>
        </authorList>
    </citation>
    <scope>NUCLEOTIDE SEQUENCE [LARGE SCALE GENOMIC DNA]</scope>
    <source>
        <strain evidence="1">CCNUC1</strain>
    </source>
</reference>
<protein>
    <submittedName>
        <fullName evidence="1">Uncharacterized protein</fullName>
    </submittedName>
</protein>
<keyword evidence="2" id="KW-1185">Reference proteome</keyword>
<proteinExistence type="predicted"/>
<dbReference type="AlphaFoldDB" id="A0A5P8WGI6"/>
<dbReference type="KEGG" id="nsh:GXM_09224"/>
<accession>A0A5P8WGI6</accession>
<dbReference type="EMBL" id="CP045227">
    <property type="protein sequence ID" value="QFS51730.1"/>
    <property type="molecule type" value="Genomic_DNA"/>
</dbReference>
<organism evidence="1 2">
    <name type="scientific">Nostoc sphaeroides CCNUC1</name>
    <dbReference type="NCBI Taxonomy" id="2653204"/>
    <lineage>
        <taxon>Bacteria</taxon>
        <taxon>Bacillati</taxon>
        <taxon>Cyanobacteriota</taxon>
        <taxon>Cyanophyceae</taxon>
        <taxon>Nostocales</taxon>
        <taxon>Nostocaceae</taxon>
        <taxon>Nostoc</taxon>
    </lineage>
</organism>
<sequence length="39" mass="4564">MLQFNQSEQEQLDLEGFFQKYVSIIISSLCDQRIEQAIA</sequence>
<evidence type="ECO:0000313" key="1">
    <source>
        <dbReference type="EMBL" id="QFS51730.1"/>
    </source>
</evidence>
<name>A0A5P8WGI6_9NOSO</name>
<gene>
    <name evidence="1" type="ORF">GXM_09224</name>
</gene>